<evidence type="ECO:0000313" key="3">
    <source>
        <dbReference type="Proteomes" id="UP000198827"/>
    </source>
</evidence>
<evidence type="ECO:0000256" key="1">
    <source>
        <dbReference type="SAM" id="Phobius"/>
    </source>
</evidence>
<dbReference type="RefSeq" id="WP_090183495.1">
    <property type="nucleotide sequence ID" value="NZ_LT629705.1"/>
</dbReference>
<feature type="transmembrane region" description="Helical" evidence="1">
    <location>
        <begin position="341"/>
        <end position="359"/>
    </location>
</feature>
<proteinExistence type="predicted"/>
<evidence type="ECO:0008006" key="4">
    <source>
        <dbReference type="Google" id="ProtNLM"/>
    </source>
</evidence>
<feature type="transmembrane region" description="Helical" evidence="1">
    <location>
        <begin position="160"/>
        <end position="177"/>
    </location>
</feature>
<feature type="transmembrane region" description="Helical" evidence="1">
    <location>
        <begin position="366"/>
        <end position="384"/>
    </location>
</feature>
<dbReference type="EMBL" id="LT629705">
    <property type="protein sequence ID" value="SDO87682.1"/>
    <property type="molecule type" value="Genomic_DNA"/>
</dbReference>
<feature type="transmembrane region" description="Helical" evidence="1">
    <location>
        <begin position="74"/>
        <end position="92"/>
    </location>
</feature>
<keyword evidence="1" id="KW-0812">Transmembrane</keyword>
<gene>
    <name evidence="2" type="ORF">SAMN04489798_4095</name>
</gene>
<dbReference type="AlphaFoldDB" id="A0A1H0N4X3"/>
<dbReference type="Proteomes" id="UP000198827">
    <property type="component" value="Chromosome I"/>
</dbReference>
<sequence length="563" mass="62205">MTTERSFRAYTIACYAIAGAIIAVLFLENFTFSSSFSILGFRAIDDVAFQSTLRQVHLGLQSGNLEQLFSINNYAYGWIFWAPLALITYPLFMISHAFSVDWPLIVAPRQISLLFAVLSMIVMRKTLKHLKVAEWGCASAVLMFILFPSLGYFSLRFGTVNAVTFFSLLTVYLALNYERATVGGAVRVALSLAVAGAIKLSGLLIAPLALFLVLRRIKGRQIVPVLIIPAIVFLLVLGILTNPLFLLIPFKPQIWTDYLSILLHFLEVTRVPSGPDNPIERFYLGAFSRLTNAVVMAVLAAGWLVVIIRNRNCRADFVAILVAVTLATTYLILSVKSVTGIGTYFTSVSFLILLGITGYASSPKAVYLFGTLIILMMADVAGRAEEEFENGSSVQQAFDRGPSLNNHFSYFIKEALSRNEMSLASSTVSCIEEHSNGRKPGHIFIDFTAPSAINALSYPETCVSVAWNNLSPAGKYCDKPIDFLVLDTRDAVGFLPIEEFEKRVKKTDEKTAEGYKLDRQSRMLLSSEGTFDNLRFTVACDLGRLKVYKSEALLSNNKPVISP</sequence>
<feature type="transmembrane region" description="Helical" evidence="1">
    <location>
        <begin position="282"/>
        <end position="305"/>
    </location>
</feature>
<feature type="transmembrane region" description="Helical" evidence="1">
    <location>
        <begin position="189"/>
        <end position="214"/>
    </location>
</feature>
<protein>
    <recommendedName>
        <fullName evidence="4">DUF2029 domain-containing protein</fullName>
    </recommendedName>
</protein>
<feature type="transmembrane region" description="Helical" evidence="1">
    <location>
        <begin position="104"/>
        <end position="123"/>
    </location>
</feature>
<keyword evidence="1" id="KW-0472">Membrane</keyword>
<name>A0A1H0N4X3_9PSED</name>
<feature type="transmembrane region" description="Helical" evidence="1">
    <location>
        <begin position="7"/>
        <end position="27"/>
    </location>
</feature>
<feature type="transmembrane region" description="Helical" evidence="1">
    <location>
        <begin position="135"/>
        <end position="153"/>
    </location>
</feature>
<accession>A0A1H0N4X3</accession>
<keyword evidence="1" id="KW-1133">Transmembrane helix</keyword>
<evidence type="ECO:0000313" key="2">
    <source>
        <dbReference type="EMBL" id="SDO87682.1"/>
    </source>
</evidence>
<feature type="transmembrane region" description="Helical" evidence="1">
    <location>
        <begin position="226"/>
        <end position="250"/>
    </location>
</feature>
<organism evidence="2 3">
    <name type="scientific">Pseudomonas arsenicoxydans</name>
    <dbReference type="NCBI Taxonomy" id="702115"/>
    <lineage>
        <taxon>Bacteria</taxon>
        <taxon>Pseudomonadati</taxon>
        <taxon>Pseudomonadota</taxon>
        <taxon>Gammaproteobacteria</taxon>
        <taxon>Pseudomonadales</taxon>
        <taxon>Pseudomonadaceae</taxon>
        <taxon>Pseudomonas</taxon>
    </lineage>
</organism>
<feature type="transmembrane region" description="Helical" evidence="1">
    <location>
        <begin position="317"/>
        <end position="335"/>
    </location>
</feature>
<reference evidence="2 3" key="1">
    <citation type="submission" date="2016-10" db="EMBL/GenBank/DDBJ databases">
        <authorList>
            <person name="de Groot N.N."/>
        </authorList>
    </citation>
    <scope>NUCLEOTIDE SEQUENCE [LARGE SCALE GENOMIC DNA]</scope>
    <source>
        <strain evidence="2 3">CECT 7543</strain>
    </source>
</reference>